<dbReference type="GO" id="GO:0008551">
    <property type="term" value="F:P-type cadmium transporter activity"/>
    <property type="evidence" value="ECO:0007669"/>
    <property type="project" value="UniProtKB-EC"/>
</dbReference>
<feature type="transmembrane region" description="Helical" evidence="13">
    <location>
        <begin position="123"/>
        <end position="141"/>
    </location>
</feature>
<evidence type="ECO:0000256" key="14">
    <source>
        <dbReference type="SAM" id="MobiDB-lite"/>
    </source>
</evidence>
<feature type="transmembrane region" description="Helical" evidence="13">
    <location>
        <begin position="349"/>
        <end position="373"/>
    </location>
</feature>
<organism evidence="16 17">
    <name type="scientific">Colocasia esculenta</name>
    <name type="common">Wild taro</name>
    <name type="synonym">Arum esculentum</name>
    <dbReference type="NCBI Taxonomy" id="4460"/>
    <lineage>
        <taxon>Eukaryota</taxon>
        <taxon>Viridiplantae</taxon>
        <taxon>Streptophyta</taxon>
        <taxon>Embryophyta</taxon>
        <taxon>Tracheophyta</taxon>
        <taxon>Spermatophyta</taxon>
        <taxon>Magnoliopsida</taxon>
        <taxon>Liliopsida</taxon>
        <taxon>Araceae</taxon>
        <taxon>Aroideae</taxon>
        <taxon>Colocasieae</taxon>
        <taxon>Colocasia</taxon>
    </lineage>
</organism>
<protein>
    <recommendedName>
        <fullName evidence="15">HMA domain-containing protein</fullName>
    </recommendedName>
</protein>
<dbReference type="Pfam" id="PF00122">
    <property type="entry name" value="E1-E2_ATPase"/>
    <property type="match status" value="1"/>
</dbReference>
<evidence type="ECO:0000313" key="17">
    <source>
        <dbReference type="Proteomes" id="UP000652761"/>
    </source>
</evidence>
<dbReference type="NCBIfam" id="TIGR01512">
    <property type="entry name" value="ATPase-IB2_Cd"/>
    <property type="match status" value="1"/>
</dbReference>
<dbReference type="InterPro" id="IPR018303">
    <property type="entry name" value="ATPase_P-typ_P_site"/>
</dbReference>
<feature type="transmembrane region" description="Helical" evidence="13">
    <location>
        <begin position="670"/>
        <end position="689"/>
    </location>
</feature>
<dbReference type="SUPFAM" id="SSF81653">
    <property type="entry name" value="Calcium ATPase, transduction domain A"/>
    <property type="match status" value="1"/>
</dbReference>
<dbReference type="CDD" id="cd02079">
    <property type="entry name" value="P-type_ATPase_HM"/>
    <property type="match status" value="1"/>
</dbReference>
<dbReference type="InterPro" id="IPR001757">
    <property type="entry name" value="P_typ_ATPase"/>
</dbReference>
<evidence type="ECO:0000256" key="1">
    <source>
        <dbReference type="ARBA" id="ARBA00004141"/>
    </source>
</evidence>
<dbReference type="GO" id="GO:0005524">
    <property type="term" value="F:ATP binding"/>
    <property type="evidence" value="ECO:0007669"/>
    <property type="project" value="UniProtKB-UniRule"/>
</dbReference>
<dbReference type="PROSITE" id="PS01229">
    <property type="entry name" value="COF_2"/>
    <property type="match status" value="1"/>
</dbReference>
<keyword evidence="5 13" id="KW-0479">Metal-binding</keyword>
<dbReference type="Gene3D" id="3.30.70.100">
    <property type="match status" value="1"/>
</dbReference>
<name>A0A843WM73_COLES</name>
<dbReference type="Proteomes" id="UP000652761">
    <property type="component" value="Unassembled WGS sequence"/>
</dbReference>
<feature type="transmembrane region" description="Helical" evidence="13">
    <location>
        <begin position="318"/>
        <end position="337"/>
    </location>
</feature>
<dbReference type="InterPro" id="IPR059000">
    <property type="entry name" value="ATPase_P-type_domA"/>
</dbReference>
<feature type="compositionally biased region" description="Basic and acidic residues" evidence="14">
    <location>
        <begin position="858"/>
        <end position="868"/>
    </location>
</feature>
<dbReference type="InterPro" id="IPR036163">
    <property type="entry name" value="HMA_dom_sf"/>
</dbReference>
<comment type="caution">
    <text evidence="16">The sequence shown here is derived from an EMBL/GenBank/DDBJ whole genome shotgun (WGS) entry which is preliminary data.</text>
</comment>
<evidence type="ECO:0000259" key="15">
    <source>
        <dbReference type="PROSITE" id="PS50846"/>
    </source>
</evidence>
<dbReference type="NCBIfam" id="TIGR01525">
    <property type="entry name" value="ATPase-IB_hvy"/>
    <property type="match status" value="1"/>
</dbReference>
<dbReference type="SFLD" id="SFLDS00003">
    <property type="entry name" value="Haloacid_Dehalogenase"/>
    <property type="match status" value="1"/>
</dbReference>
<dbReference type="InterPro" id="IPR023214">
    <property type="entry name" value="HAD_sf"/>
</dbReference>
<dbReference type="Gene3D" id="2.70.150.10">
    <property type="entry name" value="Calcium-transporting ATPase, cytoplasmic transduction domain A"/>
    <property type="match status" value="1"/>
</dbReference>
<dbReference type="CDD" id="cd00371">
    <property type="entry name" value="HMA"/>
    <property type="match status" value="1"/>
</dbReference>
<dbReference type="SFLD" id="SFLDG00002">
    <property type="entry name" value="C1.7:_P-type_atpase_like"/>
    <property type="match status" value="1"/>
</dbReference>
<accession>A0A843WM73</accession>
<dbReference type="InterPro" id="IPR023299">
    <property type="entry name" value="ATPase_P-typ_cyto_dom_N"/>
</dbReference>
<evidence type="ECO:0000256" key="6">
    <source>
        <dbReference type="ARBA" id="ARBA00022741"/>
    </source>
</evidence>
<dbReference type="InterPro" id="IPR044492">
    <property type="entry name" value="P_typ_ATPase_HD_dom"/>
</dbReference>
<keyword evidence="4 13" id="KW-0812">Transmembrane</keyword>
<evidence type="ECO:0000256" key="3">
    <source>
        <dbReference type="ARBA" id="ARBA00022539"/>
    </source>
</evidence>
<dbReference type="GO" id="GO:0016463">
    <property type="term" value="F:P-type zinc transporter activity"/>
    <property type="evidence" value="ECO:0007669"/>
    <property type="project" value="UniProtKB-EC"/>
</dbReference>
<dbReference type="SUPFAM" id="SSF81665">
    <property type="entry name" value="Calcium ATPase, transmembrane domain M"/>
    <property type="match status" value="1"/>
</dbReference>
<keyword evidence="6 13" id="KW-0547">Nucleotide-binding</keyword>
<keyword evidence="3" id="KW-0104">Cadmium</keyword>
<dbReference type="InterPro" id="IPR051014">
    <property type="entry name" value="Cation_Transport_ATPase_IB"/>
</dbReference>
<dbReference type="EMBL" id="NMUH01003446">
    <property type="protein sequence ID" value="MQM05615.1"/>
    <property type="molecule type" value="Genomic_DNA"/>
</dbReference>
<evidence type="ECO:0000256" key="5">
    <source>
        <dbReference type="ARBA" id="ARBA00022723"/>
    </source>
</evidence>
<dbReference type="PROSITE" id="PS00154">
    <property type="entry name" value="ATPASE_E1_E2"/>
    <property type="match status" value="1"/>
</dbReference>
<dbReference type="FunFam" id="3.40.1110.10:FF:000043">
    <property type="entry name" value="Putative cadmium/zinc-transporting ATPase 3"/>
    <property type="match status" value="1"/>
</dbReference>
<dbReference type="PRINTS" id="PR00119">
    <property type="entry name" value="CATATPASE"/>
</dbReference>
<evidence type="ECO:0000256" key="7">
    <source>
        <dbReference type="ARBA" id="ARBA00022840"/>
    </source>
</evidence>
<dbReference type="GO" id="GO:0016887">
    <property type="term" value="F:ATP hydrolysis activity"/>
    <property type="evidence" value="ECO:0007669"/>
    <property type="project" value="InterPro"/>
</dbReference>
<evidence type="ECO:0000256" key="13">
    <source>
        <dbReference type="RuleBase" id="RU362081"/>
    </source>
</evidence>
<evidence type="ECO:0000256" key="10">
    <source>
        <dbReference type="ARBA" id="ARBA00023136"/>
    </source>
</evidence>
<evidence type="ECO:0000256" key="2">
    <source>
        <dbReference type="ARBA" id="ARBA00006024"/>
    </source>
</evidence>
<dbReference type="GO" id="GO:0016020">
    <property type="term" value="C:membrane"/>
    <property type="evidence" value="ECO:0007669"/>
    <property type="project" value="UniProtKB-SubCell"/>
</dbReference>
<dbReference type="GO" id="GO:0046872">
    <property type="term" value="F:metal ion binding"/>
    <property type="evidence" value="ECO:0007669"/>
    <property type="project" value="UniProtKB-KW"/>
</dbReference>
<evidence type="ECO:0000313" key="16">
    <source>
        <dbReference type="EMBL" id="MQM05615.1"/>
    </source>
</evidence>
<reference evidence="16" key="1">
    <citation type="submission" date="2017-07" db="EMBL/GenBank/DDBJ databases">
        <title>Taro Niue Genome Assembly and Annotation.</title>
        <authorList>
            <person name="Atibalentja N."/>
            <person name="Keating K."/>
            <person name="Fields C.J."/>
        </authorList>
    </citation>
    <scope>NUCLEOTIDE SEQUENCE</scope>
    <source>
        <strain evidence="16">Niue_2</strain>
        <tissue evidence="16">Leaf</tissue>
    </source>
</reference>
<comment type="catalytic activity">
    <reaction evidence="11">
        <text>Zn(2+)(in) + ATP + H2O = Zn(2+)(out) + ADP + phosphate + H(+)</text>
        <dbReference type="Rhea" id="RHEA:20621"/>
        <dbReference type="ChEBI" id="CHEBI:15377"/>
        <dbReference type="ChEBI" id="CHEBI:15378"/>
        <dbReference type="ChEBI" id="CHEBI:29105"/>
        <dbReference type="ChEBI" id="CHEBI:30616"/>
        <dbReference type="ChEBI" id="CHEBI:43474"/>
        <dbReference type="ChEBI" id="CHEBI:456216"/>
        <dbReference type="EC" id="7.2.2.12"/>
    </reaction>
</comment>
<feature type="domain" description="HMA" evidence="15">
    <location>
        <begin position="17"/>
        <end position="83"/>
    </location>
</feature>
<dbReference type="FunFam" id="3.30.70.100:FF:000022">
    <property type="entry name" value="Putative cadmium/zinc-transporting ATPase 3"/>
    <property type="match status" value="1"/>
</dbReference>
<dbReference type="FunFam" id="2.70.150.10:FF:000002">
    <property type="entry name" value="Copper-transporting ATPase 1, putative"/>
    <property type="match status" value="1"/>
</dbReference>
<dbReference type="Gene3D" id="3.40.1110.10">
    <property type="entry name" value="Calcium-transporting ATPase, cytoplasmic domain N"/>
    <property type="match status" value="1"/>
</dbReference>
<dbReference type="Gene3D" id="3.40.50.1000">
    <property type="entry name" value="HAD superfamily/HAD-like"/>
    <property type="match status" value="1"/>
</dbReference>
<comment type="subcellular location">
    <subcellularLocation>
        <location evidence="1">Membrane</location>
        <topology evidence="1">Multi-pass membrane protein</topology>
    </subcellularLocation>
</comment>
<dbReference type="InterPro" id="IPR008250">
    <property type="entry name" value="ATPase_P-typ_transduc_dom_A_sf"/>
</dbReference>
<dbReference type="PANTHER" id="PTHR48085:SF5">
    <property type="entry name" value="CADMIUM_ZINC-TRANSPORTING ATPASE HMA4-RELATED"/>
    <property type="match status" value="1"/>
</dbReference>
<feature type="compositionally biased region" description="Basic residues" evidence="14">
    <location>
        <begin position="840"/>
        <end position="857"/>
    </location>
</feature>
<dbReference type="SUPFAM" id="SSF56784">
    <property type="entry name" value="HAD-like"/>
    <property type="match status" value="1"/>
</dbReference>
<keyword evidence="7 13" id="KW-0067">ATP-binding</keyword>
<dbReference type="AlphaFoldDB" id="A0A843WM73"/>
<comment type="catalytic activity">
    <reaction evidence="12">
        <text>Cd(2+)(in) + ATP + H2O = Cd(2+)(out) + ADP + phosphate + H(+)</text>
        <dbReference type="Rhea" id="RHEA:12132"/>
        <dbReference type="ChEBI" id="CHEBI:15377"/>
        <dbReference type="ChEBI" id="CHEBI:15378"/>
        <dbReference type="ChEBI" id="CHEBI:30616"/>
        <dbReference type="ChEBI" id="CHEBI:43474"/>
        <dbReference type="ChEBI" id="CHEBI:48775"/>
        <dbReference type="ChEBI" id="CHEBI:456216"/>
        <dbReference type="EC" id="7.2.2.21"/>
    </reaction>
</comment>
<keyword evidence="17" id="KW-1185">Reference proteome</keyword>
<dbReference type="InterPro" id="IPR036412">
    <property type="entry name" value="HAD-like_sf"/>
</dbReference>
<evidence type="ECO:0000256" key="11">
    <source>
        <dbReference type="ARBA" id="ARBA00047308"/>
    </source>
</evidence>
<dbReference type="OrthoDB" id="432719at2759"/>
<evidence type="ECO:0000256" key="4">
    <source>
        <dbReference type="ARBA" id="ARBA00022692"/>
    </source>
</evidence>
<dbReference type="InterPro" id="IPR027256">
    <property type="entry name" value="P-typ_ATPase_IB"/>
</dbReference>
<dbReference type="PANTHER" id="PTHR48085">
    <property type="entry name" value="CADMIUM/ZINC-TRANSPORTING ATPASE HMA2-RELATED"/>
    <property type="match status" value="1"/>
</dbReference>
<gene>
    <name evidence="16" type="ORF">Taro_038430</name>
</gene>
<dbReference type="InterPro" id="IPR006121">
    <property type="entry name" value="HMA_dom"/>
</dbReference>
<dbReference type="Pfam" id="PF00702">
    <property type="entry name" value="Hydrolase"/>
    <property type="match status" value="1"/>
</dbReference>
<keyword evidence="9 13" id="KW-1133">Transmembrane helix</keyword>
<dbReference type="NCBIfam" id="TIGR01494">
    <property type="entry name" value="ATPase_P-type"/>
    <property type="match status" value="2"/>
</dbReference>
<evidence type="ECO:0000256" key="12">
    <source>
        <dbReference type="ARBA" id="ARBA00049338"/>
    </source>
</evidence>
<dbReference type="PROSITE" id="PS50846">
    <property type="entry name" value="HMA_2"/>
    <property type="match status" value="1"/>
</dbReference>
<evidence type="ECO:0000256" key="8">
    <source>
        <dbReference type="ARBA" id="ARBA00022967"/>
    </source>
</evidence>
<dbReference type="SFLD" id="SFLDF00027">
    <property type="entry name" value="p-type_atpase"/>
    <property type="match status" value="1"/>
</dbReference>
<keyword evidence="10 13" id="KW-0472">Membrane</keyword>
<dbReference type="PRINTS" id="PR00943">
    <property type="entry name" value="CUATPASE"/>
</dbReference>
<feature type="region of interest" description="Disordered" evidence="14">
    <location>
        <begin position="798"/>
        <end position="878"/>
    </location>
</feature>
<dbReference type="InterPro" id="IPR023298">
    <property type="entry name" value="ATPase_P-typ_TM_dom_sf"/>
</dbReference>
<evidence type="ECO:0000256" key="9">
    <source>
        <dbReference type="ARBA" id="ARBA00022989"/>
    </source>
</evidence>
<comment type="similarity">
    <text evidence="2 13">Belongs to the cation transport ATPase (P-type) (TC 3.A.3) family. Type IB subfamily.</text>
</comment>
<dbReference type="SUPFAM" id="SSF55008">
    <property type="entry name" value="HMA, heavy metal-associated domain"/>
    <property type="match status" value="1"/>
</dbReference>
<proteinExistence type="inferred from homology"/>
<keyword evidence="8" id="KW-1278">Translocase</keyword>
<feature type="transmembrane region" description="Helical" evidence="13">
    <location>
        <begin position="695"/>
        <end position="717"/>
    </location>
</feature>
<sequence>MAGEENGGKNGTNAKYQKSYFDVLGLCCSSEVPLIEKILQSLDGVVTVSVIVPSRTVIVVHDGALVTQLQIVKALNQARLEATVRAYGTGRGVRHWPSPYTIACGVLLAISFLKPVYRPLQWLAVVAVAAGLPPILLRAVAAIRRLTLDINILMLIAVGGSIALKDYWEAGAIVFLFTIAEWLESRASYKATAVMSALMSMAPQKAVLADTGEVVDANEVKVNTVLAVKAGEVIPIDGVVVEGRSEVDESSLTGESFPVAKHPQSQVWAGTLNINGYISVKTTALAENSAVAKMTKLVEEAQNSKSRTQRLIDTCAKYYTPSVVLVAALLAVIPVALKAHNVKHWLRLALVLLVSACPCALVLSTPVATFCALTRAAKTGLLVKGGDFLEAIAKTKVVAFDKTGTITRGEFTVTDFKPAKDVSLHSLLYWVSSVESKSSHPMAAALTDYARSSSVEPKPDNVGEFHIYPGEGIYGEIDGKHIYIGNQRIATRAGCAADDGLSDDAGLLWHFAVPDAGKDMKGVTVGYVFSGATPVGVFSLSDTCRTGAAEAVRGLKRMGIKTAMLTGDSNAAAMFAQNQLGNALDIVRAELLPEDKVSIVRDLKTKEGPTVMVGDGMNDAPALAMADVGVSMGISGSAVAMETSHITLMSNDVRKIPEAIRLGKRTMSKIIQNISMSVVTKAAIIGLAFAGHPLLWAAILSDVGTCLLVIFNSMLLLKSDHGRGKCWGSSSHRKGHAHGHGAHHHHAGAACGAADRCEAASEKCCSHGGGCGDAGEARAHGKCSTDVAHHYQHEHGCSTSTEPTTCHSHSHDHEHDHDHGHHHDHHHDHDHLHDHDHDHGHHHIHSHDHIHGHHHAHDRAESSAHAVEDPGSPSHSISIASEAGHHGDCCAPSPTKCADGEQHHGHCLHEEEPALLHDVCAHKKDEISEVRESHVSCEKPIVCTATCHSHHICRDFRKRPVATCCRSYCSDHNWSGCKRGDLCCAGAGVPGGGGLPQLKEIITE</sequence>
<feature type="compositionally biased region" description="Basic and acidic residues" evidence="14">
    <location>
        <begin position="809"/>
        <end position="839"/>
    </location>
</feature>